<keyword evidence="2" id="KW-0808">Transferase</keyword>
<protein>
    <submittedName>
        <fullName evidence="2">Glycosyl transferase</fullName>
    </submittedName>
</protein>
<evidence type="ECO:0000313" key="3">
    <source>
        <dbReference type="Proteomes" id="UP000503640"/>
    </source>
</evidence>
<evidence type="ECO:0000313" key="2">
    <source>
        <dbReference type="EMBL" id="GEJ58306.1"/>
    </source>
</evidence>
<name>A0A7I9VPG4_9BACT</name>
<comment type="caution">
    <text evidence="2">The sequence shown here is derived from an EMBL/GenBank/DDBJ whole genome shotgun (WGS) entry which is preliminary data.</text>
</comment>
<dbReference type="RefSeq" id="WP_176066719.1">
    <property type="nucleotide sequence ID" value="NZ_BJTG01000007.1"/>
</dbReference>
<dbReference type="InterPro" id="IPR055259">
    <property type="entry name" value="YkvP/CgeB_Glyco_trans-like"/>
</dbReference>
<organism evidence="2 3">
    <name type="scientific">Anaeromyxobacter diazotrophicus</name>
    <dbReference type="NCBI Taxonomy" id="2590199"/>
    <lineage>
        <taxon>Bacteria</taxon>
        <taxon>Pseudomonadati</taxon>
        <taxon>Myxococcota</taxon>
        <taxon>Myxococcia</taxon>
        <taxon>Myxococcales</taxon>
        <taxon>Cystobacterineae</taxon>
        <taxon>Anaeromyxobacteraceae</taxon>
        <taxon>Anaeromyxobacter</taxon>
    </lineage>
</organism>
<dbReference type="SUPFAM" id="SSF53756">
    <property type="entry name" value="UDP-Glycosyltransferase/glycogen phosphorylase"/>
    <property type="match status" value="1"/>
</dbReference>
<dbReference type="Gene3D" id="3.40.50.2000">
    <property type="entry name" value="Glycogen Phosphorylase B"/>
    <property type="match status" value="1"/>
</dbReference>
<feature type="domain" description="Spore protein YkvP/CgeB glycosyl transferase-like" evidence="1">
    <location>
        <begin position="203"/>
        <end position="347"/>
    </location>
</feature>
<dbReference type="GO" id="GO:0016740">
    <property type="term" value="F:transferase activity"/>
    <property type="evidence" value="ECO:0007669"/>
    <property type="project" value="UniProtKB-KW"/>
</dbReference>
<dbReference type="Proteomes" id="UP000503640">
    <property type="component" value="Unassembled WGS sequence"/>
</dbReference>
<proteinExistence type="predicted"/>
<gene>
    <name evidence="2" type="ORF">AMYX_30470</name>
</gene>
<accession>A0A7I9VPG4</accession>
<reference evidence="3" key="1">
    <citation type="journal article" date="2020" name="Appl. Environ. Microbiol.">
        <title>Diazotrophic Anaeromyxobacter Isolates from Soils.</title>
        <authorList>
            <person name="Masuda Y."/>
            <person name="Yamanaka H."/>
            <person name="Xu Z.X."/>
            <person name="Shiratori Y."/>
            <person name="Aono T."/>
            <person name="Amachi S."/>
            <person name="Senoo K."/>
            <person name="Itoh H."/>
        </authorList>
    </citation>
    <scope>NUCLEOTIDE SEQUENCE [LARGE SCALE GENOMIC DNA]</scope>
    <source>
        <strain evidence="3">R267</strain>
    </source>
</reference>
<dbReference type="Pfam" id="PF13524">
    <property type="entry name" value="Glyco_trans_1_2"/>
    <property type="match status" value="1"/>
</dbReference>
<keyword evidence="3" id="KW-1185">Reference proteome</keyword>
<dbReference type="AlphaFoldDB" id="A0A7I9VPG4"/>
<sequence>MRLVVFGLTISSSWGNGHATLWRGLARSLARRGHHLTFFERDVPYYAAARDLTALPGGALWLYAAWGDALPAARRALAEADCAMVTSYCPDGAAAAELVLESRAPVRAFYDLDTPVTLDRARRGEAVDYIGPRGLGGYDLVLSFTGGAALSELARAFGARRVVPLYGSVDPEVHRPTAAAPAFRADLSYLGTYAPSRQAALEQLFVEPARRRPERTFVLGGAQYGRDFPWRDNIRYVRHLPPSDHPAFYCSSPLTVNVTRGPMAAMGYCPSGRLFEAAACGTPVLSDAWEGLSAFFEPGREILVARDTEEALAAVDLPPGELARVGRAARARVLAQHTAERRAAELVAAIEGAGRAG</sequence>
<dbReference type="EMBL" id="BJTG01000007">
    <property type="protein sequence ID" value="GEJ58306.1"/>
    <property type="molecule type" value="Genomic_DNA"/>
</dbReference>
<evidence type="ECO:0000259" key="1">
    <source>
        <dbReference type="Pfam" id="PF13524"/>
    </source>
</evidence>